<dbReference type="SUPFAM" id="SSF50156">
    <property type="entry name" value="PDZ domain-like"/>
    <property type="match status" value="1"/>
</dbReference>
<dbReference type="InterPro" id="IPR005672">
    <property type="entry name" value="Phosphate_PstA"/>
</dbReference>
<feature type="transmembrane region" description="Helical" evidence="8">
    <location>
        <begin position="183"/>
        <end position="205"/>
    </location>
</feature>
<sequence length="393" mass="42943">MRKAKDYLAKILIYLSSFITVGVLLAIIAYIFINGIGLINWSFFTNEYNDKTYYLQFEANKLQLSDNSYKDNIPYTRNVINNDSEPLYIEELGGAIIESKKGSDIEFIISYVEKSSSMLEAKDRRGEIVGIKEGYIIRSINGENIEDKNLEEISNIVGDIQGNIELKVTNPGNGVFTNIITTLYMILLSLSIATPIGILAAIYLVEYARPGKLVSTIRFATESLAGIPSIIYGLFGMAFFVVFLKFSLSLLAGALTISIILLPVIIRSTEEALKAVPDSYREASYGLGATKLQTISKIIIPSAMPGILVAVILSIGRIIGESAALLLTAGTVSKIPENLFSSGGTLTVQAYYVAKEEANIEMACAIGIVVILLIIILNLIAKLISKIFNKANY</sequence>
<dbReference type="Gene3D" id="1.10.3720.10">
    <property type="entry name" value="MetI-like"/>
    <property type="match status" value="1"/>
</dbReference>
<dbReference type="InterPro" id="IPR035906">
    <property type="entry name" value="MetI-like_sf"/>
</dbReference>
<comment type="similarity">
    <text evidence="2 8">Belongs to the binding-protein-dependent transport system permease family. CysTW subfamily.</text>
</comment>
<dbReference type="GO" id="GO:0035435">
    <property type="term" value="P:phosphate ion transmembrane transport"/>
    <property type="evidence" value="ECO:0007669"/>
    <property type="project" value="InterPro"/>
</dbReference>
<dbReference type="EMBL" id="WHNX01000013">
    <property type="protein sequence ID" value="MPW26007.1"/>
    <property type="molecule type" value="Genomic_DNA"/>
</dbReference>
<dbReference type="Pfam" id="PF00528">
    <property type="entry name" value="BPD_transp_1"/>
    <property type="match status" value="1"/>
</dbReference>
<evidence type="ECO:0000256" key="4">
    <source>
        <dbReference type="ARBA" id="ARBA00022475"/>
    </source>
</evidence>
<evidence type="ECO:0000313" key="11">
    <source>
        <dbReference type="Proteomes" id="UP000440004"/>
    </source>
</evidence>
<dbReference type="CDD" id="cd06261">
    <property type="entry name" value="TM_PBP2"/>
    <property type="match status" value="1"/>
</dbReference>
<evidence type="ECO:0000256" key="5">
    <source>
        <dbReference type="ARBA" id="ARBA00022692"/>
    </source>
</evidence>
<proteinExistence type="inferred from homology"/>
<protein>
    <recommendedName>
        <fullName evidence="8">Phosphate transport system permease protein PstA</fullName>
    </recommendedName>
</protein>
<feature type="transmembrane region" description="Helical" evidence="8">
    <location>
        <begin position="246"/>
        <end position="266"/>
    </location>
</feature>
<evidence type="ECO:0000256" key="6">
    <source>
        <dbReference type="ARBA" id="ARBA00022989"/>
    </source>
</evidence>
<evidence type="ECO:0000256" key="3">
    <source>
        <dbReference type="ARBA" id="ARBA00022448"/>
    </source>
</evidence>
<reference evidence="10 11" key="1">
    <citation type="submission" date="2019-10" db="EMBL/GenBank/DDBJ databases">
        <title>Alkalibaculum tamaniensis sp.nov., a new alkaliphilic acetogen, isolated on methoxylated aromatics from a mud volcano.</title>
        <authorList>
            <person name="Khomyakova M.A."/>
            <person name="Merkel A.Y."/>
            <person name="Bonch-Osmolovskaya E.A."/>
            <person name="Slobodkin A.I."/>
        </authorList>
    </citation>
    <scope>NUCLEOTIDE SEQUENCE [LARGE SCALE GENOMIC DNA]</scope>
    <source>
        <strain evidence="10 11">M08DMB</strain>
    </source>
</reference>
<feature type="transmembrane region" description="Helical" evidence="8">
    <location>
        <begin position="298"/>
        <end position="319"/>
    </location>
</feature>
<evidence type="ECO:0000259" key="9">
    <source>
        <dbReference type="PROSITE" id="PS50928"/>
    </source>
</evidence>
<keyword evidence="7 8" id="KW-0472">Membrane</keyword>
<dbReference type="SUPFAM" id="SSF161098">
    <property type="entry name" value="MetI-like"/>
    <property type="match status" value="1"/>
</dbReference>
<dbReference type="InterPro" id="IPR036034">
    <property type="entry name" value="PDZ_sf"/>
</dbReference>
<dbReference type="PANTHER" id="PTHR43470">
    <property type="entry name" value="PHOSPHATE TRANSPORT SYSTEM PERMEASE PROTEIN PSTA-RELATED"/>
    <property type="match status" value="1"/>
</dbReference>
<gene>
    <name evidence="10" type="primary">pstA</name>
    <name evidence="10" type="ORF">GC105_09410</name>
</gene>
<dbReference type="PROSITE" id="PS50928">
    <property type="entry name" value="ABC_TM1"/>
    <property type="match status" value="1"/>
</dbReference>
<keyword evidence="6 8" id="KW-1133">Transmembrane helix</keyword>
<dbReference type="RefSeq" id="WP_152804077.1">
    <property type="nucleotide sequence ID" value="NZ_WHNX01000013.1"/>
</dbReference>
<evidence type="ECO:0000256" key="7">
    <source>
        <dbReference type="ARBA" id="ARBA00023136"/>
    </source>
</evidence>
<dbReference type="Proteomes" id="UP000440004">
    <property type="component" value="Unassembled WGS sequence"/>
</dbReference>
<keyword evidence="5 8" id="KW-0812">Transmembrane</keyword>
<evidence type="ECO:0000256" key="2">
    <source>
        <dbReference type="ARBA" id="ARBA00007069"/>
    </source>
</evidence>
<keyword evidence="3" id="KW-0813">Transport</keyword>
<name>A0A6A7K9Z8_9FIRM</name>
<feature type="transmembrane region" description="Helical" evidence="8">
    <location>
        <begin position="217"/>
        <end position="240"/>
    </location>
</feature>
<dbReference type="PANTHER" id="PTHR43470:SF3">
    <property type="entry name" value="PHOSPHATE TRANSPORT SYSTEM PERMEASE PROTEIN PSTA-RELATED"/>
    <property type="match status" value="1"/>
</dbReference>
<keyword evidence="11" id="KW-1185">Reference proteome</keyword>
<dbReference type="NCBIfam" id="TIGR00974">
    <property type="entry name" value="3a0107s02c"/>
    <property type="match status" value="1"/>
</dbReference>
<evidence type="ECO:0000256" key="1">
    <source>
        <dbReference type="ARBA" id="ARBA00004651"/>
    </source>
</evidence>
<comment type="subcellular location">
    <subcellularLocation>
        <location evidence="1 8">Cell membrane</location>
        <topology evidence="1 8">Multi-pass membrane protein</topology>
    </subcellularLocation>
</comment>
<keyword evidence="4 8" id="KW-1003">Cell membrane</keyword>
<dbReference type="InterPro" id="IPR000515">
    <property type="entry name" value="MetI-like"/>
</dbReference>
<dbReference type="AlphaFoldDB" id="A0A6A7K9Z8"/>
<feature type="transmembrane region" description="Helical" evidence="8">
    <location>
        <begin position="12"/>
        <end position="33"/>
    </location>
</feature>
<accession>A0A6A7K9Z8</accession>
<feature type="domain" description="ABC transmembrane type-1" evidence="9">
    <location>
        <begin position="179"/>
        <end position="381"/>
    </location>
</feature>
<comment type="caution">
    <text evidence="10">The sequence shown here is derived from an EMBL/GenBank/DDBJ whole genome shotgun (WGS) entry which is preliminary data.</text>
</comment>
<dbReference type="GO" id="GO:0005315">
    <property type="term" value="F:phosphate transmembrane transporter activity"/>
    <property type="evidence" value="ECO:0007669"/>
    <property type="project" value="InterPro"/>
</dbReference>
<dbReference type="GO" id="GO:0005886">
    <property type="term" value="C:plasma membrane"/>
    <property type="evidence" value="ECO:0007669"/>
    <property type="project" value="UniProtKB-SubCell"/>
</dbReference>
<evidence type="ECO:0000313" key="10">
    <source>
        <dbReference type="EMBL" id="MPW26007.1"/>
    </source>
</evidence>
<organism evidence="10 11">
    <name type="scientific">Alkalibaculum sporogenes</name>
    <dbReference type="NCBI Taxonomy" id="2655001"/>
    <lineage>
        <taxon>Bacteria</taxon>
        <taxon>Bacillati</taxon>
        <taxon>Bacillota</taxon>
        <taxon>Clostridia</taxon>
        <taxon>Eubacteriales</taxon>
        <taxon>Eubacteriaceae</taxon>
        <taxon>Alkalibaculum</taxon>
    </lineage>
</organism>
<evidence type="ECO:0000256" key="8">
    <source>
        <dbReference type="RuleBase" id="RU363043"/>
    </source>
</evidence>
<feature type="transmembrane region" description="Helical" evidence="8">
    <location>
        <begin position="360"/>
        <end position="381"/>
    </location>
</feature>